<feature type="domain" description="DUF4126" evidence="3">
    <location>
        <begin position="11"/>
        <end position="183"/>
    </location>
</feature>
<evidence type="ECO:0000313" key="4">
    <source>
        <dbReference type="EMBL" id="ANG61780.1"/>
    </source>
</evidence>
<organism evidence="4 5">
    <name type="scientific">Marinobacterium aestuarii</name>
    <dbReference type="NCBI Taxonomy" id="1821621"/>
    <lineage>
        <taxon>Bacteria</taxon>
        <taxon>Pseudomonadati</taxon>
        <taxon>Pseudomonadota</taxon>
        <taxon>Gammaproteobacteria</taxon>
        <taxon>Oceanospirillales</taxon>
        <taxon>Oceanospirillaceae</taxon>
        <taxon>Marinobacterium</taxon>
    </lineage>
</organism>
<dbReference type="Proteomes" id="UP000078070">
    <property type="component" value="Chromosome"/>
</dbReference>
<name>A0A1A9EVK5_9GAMM</name>
<dbReference type="KEGG" id="mars:A8C75_04335"/>
<sequence>MDQLEQITQMIALSMGLAWASGINLYATLLMLGVLSNTGNIVLPPGLEVVGDPMVLMAAGLMYCVEFFADKIPGVDTGWDTLHTFIRIPAGAALAAGAVGEIGLPVELAAAIVGGSLATATHAAKAGSRVLINTSPEPFSNWTASVAEDVMVVGGIWAALYNPWLFIAGLIVFVLLLVWLLPKVWRGVKRVFRFLTRLFGGGGDEVAPLHSSSGSGSSPGSSRALPGERPRH</sequence>
<dbReference type="RefSeq" id="WP_067378628.1">
    <property type="nucleotide sequence ID" value="NZ_CP015839.1"/>
</dbReference>
<feature type="transmembrane region" description="Helical" evidence="2">
    <location>
        <begin position="12"/>
        <end position="35"/>
    </location>
</feature>
<evidence type="ECO:0000259" key="3">
    <source>
        <dbReference type="Pfam" id="PF13548"/>
    </source>
</evidence>
<evidence type="ECO:0000256" key="1">
    <source>
        <dbReference type="SAM" id="MobiDB-lite"/>
    </source>
</evidence>
<evidence type="ECO:0000256" key="2">
    <source>
        <dbReference type="SAM" id="Phobius"/>
    </source>
</evidence>
<evidence type="ECO:0000313" key="5">
    <source>
        <dbReference type="Proteomes" id="UP000078070"/>
    </source>
</evidence>
<gene>
    <name evidence="4" type="ORF">A8C75_04335</name>
</gene>
<dbReference type="InterPro" id="IPR025196">
    <property type="entry name" value="DUF4126"/>
</dbReference>
<keyword evidence="5" id="KW-1185">Reference proteome</keyword>
<dbReference type="STRING" id="1821621.A8C75_04335"/>
<protein>
    <recommendedName>
        <fullName evidence="3">DUF4126 domain-containing protein</fullName>
    </recommendedName>
</protein>
<accession>A0A1A9EVK5</accession>
<dbReference type="AlphaFoldDB" id="A0A1A9EVK5"/>
<reference evidence="4 5" key="2">
    <citation type="journal article" date="2018" name="Int. J. Syst. Evol. Microbiol.">
        <title>Marinobacterium aestuarii sp. nov., a benzene-degrading marine bacterium isolated from estuary sediment.</title>
        <authorList>
            <person name="Bae S.S."/>
            <person name="Jung J."/>
            <person name="Chung D."/>
            <person name="Baek K."/>
        </authorList>
    </citation>
    <scope>NUCLEOTIDE SEQUENCE [LARGE SCALE GENOMIC DNA]</scope>
    <source>
        <strain evidence="4 5">ST58-10</strain>
    </source>
</reference>
<dbReference type="EMBL" id="CP015839">
    <property type="protein sequence ID" value="ANG61780.1"/>
    <property type="molecule type" value="Genomic_DNA"/>
</dbReference>
<feature type="region of interest" description="Disordered" evidence="1">
    <location>
        <begin position="208"/>
        <end position="232"/>
    </location>
</feature>
<keyword evidence="2" id="KW-0812">Transmembrane</keyword>
<dbReference type="OrthoDB" id="181455at2"/>
<keyword evidence="2" id="KW-1133">Transmembrane helix</keyword>
<proteinExistence type="predicted"/>
<feature type="transmembrane region" description="Helical" evidence="2">
    <location>
        <begin position="161"/>
        <end position="181"/>
    </location>
</feature>
<reference evidence="5" key="1">
    <citation type="submission" date="2016-05" db="EMBL/GenBank/DDBJ databases">
        <authorList>
            <person name="Baek K."/>
            <person name="Yang S.-J."/>
        </authorList>
    </citation>
    <scope>NUCLEOTIDE SEQUENCE [LARGE SCALE GENOMIC DNA]</scope>
    <source>
        <strain evidence="5">ST58-10</strain>
    </source>
</reference>
<dbReference type="Pfam" id="PF13548">
    <property type="entry name" value="DUF4126"/>
    <property type="match status" value="1"/>
</dbReference>
<feature type="compositionally biased region" description="Low complexity" evidence="1">
    <location>
        <begin position="211"/>
        <end position="222"/>
    </location>
</feature>
<keyword evidence="2" id="KW-0472">Membrane</keyword>